<proteinExistence type="inferred from homology"/>
<dbReference type="Pfam" id="PF25137">
    <property type="entry name" value="ADH_Fe_C"/>
    <property type="match status" value="1"/>
</dbReference>
<keyword evidence="7" id="KW-0496">Mitochondrion</keyword>
<evidence type="ECO:0000256" key="7">
    <source>
        <dbReference type="ARBA" id="ARBA00023128"/>
    </source>
</evidence>
<evidence type="ECO:0000256" key="2">
    <source>
        <dbReference type="ARBA" id="ARBA00004173"/>
    </source>
</evidence>
<accession>A0A2P2CH30</accession>
<comment type="subcellular location">
    <subcellularLocation>
        <location evidence="2">Mitochondrion</location>
    </subcellularLocation>
</comment>
<evidence type="ECO:0000256" key="5">
    <source>
        <dbReference type="ARBA" id="ARBA00022946"/>
    </source>
</evidence>
<evidence type="ECO:0000256" key="3">
    <source>
        <dbReference type="ARBA" id="ARBA00010005"/>
    </source>
</evidence>
<dbReference type="EC" id="1.1.99.24" evidence="4"/>
<comment type="catalytic activity">
    <reaction evidence="1">
        <text>(S)-3-hydroxybutanoate + 2-oxoglutarate = (R)-2-hydroxyglutarate + acetoacetate</text>
        <dbReference type="Rhea" id="RHEA:23048"/>
        <dbReference type="ChEBI" id="CHEBI:11047"/>
        <dbReference type="ChEBI" id="CHEBI:13705"/>
        <dbReference type="ChEBI" id="CHEBI:15801"/>
        <dbReference type="ChEBI" id="CHEBI:16810"/>
        <dbReference type="EC" id="1.1.99.24"/>
    </reaction>
</comment>
<sequence>MTESVFTYAAPGLKFGRGASEEIGWDVQQLCRAAPGGEARRVLLVTDPGVAATGHPDRIAGAMGARGLDVSVFAGARVEPTDASMEEAIAHARDAGPFDAIVAVGGGSAIDTAKAVNLLLTNDGELMDYVNAPVGGGRAPEQPLLPLVAVPTTTGTGAESTTICVLDVLALKVKTGISHARLRPTLAVVDPDLTMTQPAMVTASCGMDILCHALESWTARWYGDFAAKQPEQRVPYCGANPIADMWAEKSLSLLAGSFRRAVQDGSDREAREQMALAATFAGLGFGNAGVHVPHACAYPIAGRVRDYRPEGYPADEPIVPHGMAVVMTAPAAFDLTFEASPERHRRAAELLGGEGRPLPEVLRGLMRDVGLPSGLAELGYGSADVDDLVEGALKQQRLLATAPIEVTADDLATVFRASLEHW</sequence>
<dbReference type="GO" id="GO:0005739">
    <property type="term" value="C:mitochondrion"/>
    <property type="evidence" value="ECO:0007669"/>
    <property type="project" value="UniProtKB-SubCell"/>
</dbReference>
<evidence type="ECO:0000256" key="4">
    <source>
        <dbReference type="ARBA" id="ARBA00013182"/>
    </source>
</evidence>
<evidence type="ECO:0000313" key="11">
    <source>
        <dbReference type="EMBL" id="CUR61286.1"/>
    </source>
</evidence>
<dbReference type="PANTHER" id="PTHR11496">
    <property type="entry name" value="ALCOHOL DEHYDROGENASE"/>
    <property type="match status" value="1"/>
</dbReference>
<dbReference type="Gene3D" id="3.40.50.1970">
    <property type="match status" value="1"/>
</dbReference>
<dbReference type="SUPFAM" id="SSF56796">
    <property type="entry name" value="Dehydroquinate synthase-like"/>
    <property type="match status" value="1"/>
</dbReference>
<dbReference type="GO" id="GO:0004022">
    <property type="term" value="F:alcohol dehydrogenase (NAD+) activity"/>
    <property type="evidence" value="ECO:0007669"/>
    <property type="project" value="InterPro"/>
</dbReference>
<dbReference type="EMBL" id="CZKB01000017">
    <property type="protein sequence ID" value="CUR61286.1"/>
    <property type="molecule type" value="Genomic_DNA"/>
</dbReference>
<comment type="catalytic activity">
    <reaction evidence="8">
        <text>4-hydroxybutanoate + 2-oxoglutarate = (R)-2-hydroxyglutarate + succinate semialdehyde</text>
        <dbReference type="Rhea" id="RHEA:24734"/>
        <dbReference type="ChEBI" id="CHEBI:15801"/>
        <dbReference type="ChEBI" id="CHEBI:16724"/>
        <dbReference type="ChEBI" id="CHEBI:16810"/>
        <dbReference type="ChEBI" id="CHEBI:57706"/>
        <dbReference type="EC" id="1.1.99.24"/>
    </reaction>
</comment>
<evidence type="ECO:0000256" key="1">
    <source>
        <dbReference type="ARBA" id="ARBA00000813"/>
    </source>
</evidence>
<dbReference type="GO" id="GO:0047988">
    <property type="term" value="F:hydroxyacid-oxoacid transhydrogenase activity"/>
    <property type="evidence" value="ECO:0007669"/>
    <property type="project" value="UniProtKB-EC"/>
</dbReference>
<protein>
    <recommendedName>
        <fullName evidence="4">hydroxyacid-oxoacid transhydrogenase</fullName>
        <ecNumber evidence="4">1.1.99.24</ecNumber>
    </recommendedName>
</protein>
<reference evidence="11" key="1">
    <citation type="submission" date="2015-08" db="EMBL/GenBank/DDBJ databases">
        <authorList>
            <person name="Babu N.S."/>
            <person name="Beckwith C.J."/>
            <person name="Beseler K.G."/>
            <person name="Brison A."/>
            <person name="Carone J.V."/>
            <person name="Caskin T.P."/>
            <person name="Diamond M."/>
            <person name="Durham M.E."/>
            <person name="Foxe J.M."/>
            <person name="Go M."/>
            <person name="Henderson B.A."/>
            <person name="Jones I.B."/>
            <person name="McGettigan J.A."/>
            <person name="Micheletti S.J."/>
            <person name="Nasrallah M.E."/>
            <person name="Ortiz D."/>
            <person name="Piller C.R."/>
            <person name="Privatt S.R."/>
            <person name="Schneider S.L."/>
            <person name="Sharp S."/>
            <person name="Smith T.C."/>
            <person name="Stanton J.D."/>
            <person name="Ullery H.E."/>
            <person name="Wilson R.J."/>
            <person name="Serrano M.G."/>
            <person name="Buck G."/>
            <person name="Lee V."/>
            <person name="Wang Y."/>
            <person name="Carvalho R."/>
            <person name="Voegtly L."/>
            <person name="Shi R."/>
            <person name="Duckworth R."/>
            <person name="Johnson A."/>
            <person name="Loviza R."/>
            <person name="Walstead R."/>
            <person name="Shah Z."/>
            <person name="Kiflezghi M."/>
            <person name="Wade K."/>
            <person name="Ball S.L."/>
            <person name="Bradley K.W."/>
            <person name="Asai D.J."/>
            <person name="Bowman C.A."/>
            <person name="Russell D.A."/>
            <person name="Pope W.H."/>
            <person name="Jacobs-Sera D."/>
            <person name="Hendrix R.W."/>
            <person name="Hatfull G.F."/>
        </authorList>
    </citation>
    <scope>NUCLEOTIDE SEQUENCE</scope>
</reference>
<dbReference type="Pfam" id="PF00465">
    <property type="entry name" value="Fe-ADH"/>
    <property type="match status" value="1"/>
</dbReference>
<keyword evidence="6 11" id="KW-0560">Oxidoreductase</keyword>
<evidence type="ECO:0000259" key="10">
    <source>
        <dbReference type="Pfam" id="PF25137"/>
    </source>
</evidence>
<gene>
    <name evidence="11" type="primary">adhfe</name>
    <name evidence="11" type="ORF">NOCA1240389</name>
</gene>
<dbReference type="CDD" id="cd08190">
    <property type="entry name" value="HOT"/>
    <property type="match status" value="1"/>
</dbReference>
<evidence type="ECO:0000256" key="8">
    <source>
        <dbReference type="ARBA" id="ARBA00049496"/>
    </source>
</evidence>
<evidence type="ECO:0000259" key="9">
    <source>
        <dbReference type="Pfam" id="PF00465"/>
    </source>
</evidence>
<organism evidence="11">
    <name type="scientific">metagenome</name>
    <dbReference type="NCBI Taxonomy" id="256318"/>
    <lineage>
        <taxon>unclassified sequences</taxon>
        <taxon>metagenomes</taxon>
    </lineage>
</organism>
<name>A0A2P2CH30_9ZZZZ</name>
<keyword evidence="5" id="KW-0809">Transit peptide</keyword>
<feature type="domain" description="Fe-containing alcohol dehydrogenase-like C-terminal" evidence="10">
    <location>
        <begin position="238"/>
        <end position="418"/>
    </location>
</feature>
<dbReference type="InterPro" id="IPR039697">
    <property type="entry name" value="Alcohol_dehydrogenase_Fe"/>
</dbReference>
<dbReference type="Gene3D" id="1.20.1090.10">
    <property type="entry name" value="Dehydroquinate synthase-like - alpha domain"/>
    <property type="match status" value="1"/>
</dbReference>
<evidence type="ECO:0000256" key="6">
    <source>
        <dbReference type="ARBA" id="ARBA00023002"/>
    </source>
</evidence>
<dbReference type="InterPro" id="IPR001670">
    <property type="entry name" value="ADH_Fe/GldA"/>
</dbReference>
<dbReference type="FunFam" id="3.40.50.1970:FF:000003">
    <property type="entry name" value="Alcohol dehydrogenase, iron-containing"/>
    <property type="match status" value="1"/>
</dbReference>
<dbReference type="AlphaFoldDB" id="A0A2P2CH30"/>
<dbReference type="PANTHER" id="PTHR11496:SF83">
    <property type="entry name" value="HYDROXYACID-OXOACID TRANSHYDROGENASE, MITOCHONDRIAL"/>
    <property type="match status" value="1"/>
</dbReference>
<dbReference type="GO" id="GO:0046872">
    <property type="term" value="F:metal ion binding"/>
    <property type="evidence" value="ECO:0007669"/>
    <property type="project" value="InterPro"/>
</dbReference>
<feature type="domain" description="Alcohol dehydrogenase iron-type/glycerol dehydrogenase GldA" evidence="9">
    <location>
        <begin position="14"/>
        <end position="191"/>
    </location>
</feature>
<dbReference type="InterPro" id="IPR042157">
    <property type="entry name" value="HOT"/>
</dbReference>
<comment type="similarity">
    <text evidence="3">Belongs to the iron-containing alcohol dehydrogenase family. Hydroxyacid-oxoacid transhydrogenase subfamily.</text>
</comment>
<dbReference type="InterPro" id="IPR056798">
    <property type="entry name" value="ADH_Fe_C"/>
</dbReference>